<gene>
    <name evidence="1" type="ORF">ACJMK2_007553</name>
</gene>
<dbReference type="AlphaFoldDB" id="A0ABD3VIW2"/>
<evidence type="ECO:0000313" key="2">
    <source>
        <dbReference type="Proteomes" id="UP001634394"/>
    </source>
</evidence>
<proteinExistence type="predicted"/>
<evidence type="ECO:0000313" key="1">
    <source>
        <dbReference type="EMBL" id="KAL3861524.1"/>
    </source>
</evidence>
<organism evidence="1 2">
    <name type="scientific">Sinanodonta woodiana</name>
    <name type="common">Chinese pond mussel</name>
    <name type="synonym">Anodonta woodiana</name>
    <dbReference type="NCBI Taxonomy" id="1069815"/>
    <lineage>
        <taxon>Eukaryota</taxon>
        <taxon>Metazoa</taxon>
        <taxon>Spiralia</taxon>
        <taxon>Lophotrochozoa</taxon>
        <taxon>Mollusca</taxon>
        <taxon>Bivalvia</taxon>
        <taxon>Autobranchia</taxon>
        <taxon>Heteroconchia</taxon>
        <taxon>Palaeoheterodonta</taxon>
        <taxon>Unionida</taxon>
        <taxon>Unionoidea</taxon>
        <taxon>Unionidae</taxon>
        <taxon>Unioninae</taxon>
        <taxon>Sinanodonta</taxon>
    </lineage>
</organism>
<dbReference type="EMBL" id="JBJQND010000011">
    <property type="protein sequence ID" value="KAL3861524.1"/>
    <property type="molecule type" value="Genomic_DNA"/>
</dbReference>
<keyword evidence="2" id="KW-1185">Reference proteome</keyword>
<name>A0ABD3VIW2_SINWO</name>
<protein>
    <submittedName>
        <fullName evidence="1">Uncharacterized protein</fullName>
    </submittedName>
</protein>
<dbReference type="Proteomes" id="UP001634394">
    <property type="component" value="Unassembled WGS sequence"/>
</dbReference>
<comment type="caution">
    <text evidence="1">The sequence shown here is derived from an EMBL/GenBank/DDBJ whole genome shotgun (WGS) entry which is preliminary data.</text>
</comment>
<accession>A0ABD3VIW2</accession>
<sequence length="74" mass="8755">MLRLDLVKELFNSSSPRPFFQDMRKGLYTLGILQRLVPYGCYLPGIIKYPNLPMIQRSSGEQIYTSFTKYRQLY</sequence>
<reference evidence="1 2" key="1">
    <citation type="submission" date="2024-11" db="EMBL/GenBank/DDBJ databases">
        <title>Chromosome-level genome assembly of the freshwater bivalve Anodonta woodiana.</title>
        <authorList>
            <person name="Chen X."/>
        </authorList>
    </citation>
    <scope>NUCLEOTIDE SEQUENCE [LARGE SCALE GENOMIC DNA]</scope>
    <source>
        <strain evidence="1">MN2024</strain>
        <tissue evidence="1">Gills</tissue>
    </source>
</reference>